<feature type="chain" id="PRO_5030178258" evidence="1">
    <location>
        <begin position="27"/>
        <end position="91"/>
    </location>
</feature>
<accession>U5G2S8</accession>
<sequence length="91" mass="9803">MAASKDFVTIILWLCMLFLLVISTSGARALLTEETAAGAVKSHHPSPFVGYPAMVEGDGSILCDPKKDPQCEPKEANPWHRGCNPFDGCRG</sequence>
<dbReference type="PANTHER" id="PTHR34270:SF3">
    <property type="entry name" value="PROTEIN RALF-LIKE 16-RELATED"/>
    <property type="match status" value="1"/>
</dbReference>
<dbReference type="Proteomes" id="UP000006729">
    <property type="component" value="Chromosome 10"/>
</dbReference>
<organism evidence="2 3">
    <name type="scientific">Populus trichocarpa</name>
    <name type="common">Western balsam poplar</name>
    <name type="synonym">Populus balsamifera subsp. trichocarpa</name>
    <dbReference type="NCBI Taxonomy" id="3694"/>
    <lineage>
        <taxon>Eukaryota</taxon>
        <taxon>Viridiplantae</taxon>
        <taxon>Streptophyta</taxon>
        <taxon>Embryophyta</taxon>
        <taxon>Tracheophyta</taxon>
        <taxon>Spermatophyta</taxon>
        <taxon>Magnoliopsida</taxon>
        <taxon>eudicotyledons</taxon>
        <taxon>Gunneridae</taxon>
        <taxon>Pentapetalae</taxon>
        <taxon>rosids</taxon>
        <taxon>fabids</taxon>
        <taxon>Malpighiales</taxon>
        <taxon>Salicaceae</taxon>
        <taxon>Saliceae</taxon>
        <taxon>Populus</taxon>
    </lineage>
</organism>
<dbReference type="EMBL" id="CM009299">
    <property type="protein sequence ID" value="PNT18607.1"/>
    <property type="molecule type" value="Genomic_DNA"/>
</dbReference>
<dbReference type="PANTHER" id="PTHR34270">
    <property type="entry name" value="PROTEIN RALF-LIKE 15-RELATED"/>
    <property type="match status" value="1"/>
</dbReference>
<gene>
    <name evidence="2" type="ORF">POPTR_010G251100</name>
</gene>
<dbReference type="AlphaFoldDB" id="U5G2S8"/>
<reference evidence="2 3" key="1">
    <citation type="journal article" date="2006" name="Science">
        <title>The genome of black cottonwood, Populus trichocarpa (Torr. &amp; Gray).</title>
        <authorList>
            <person name="Tuskan G.A."/>
            <person name="Difazio S."/>
            <person name="Jansson S."/>
            <person name="Bohlmann J."/>
            <person name="Grigoriev I."/>
            <person name="Hellsten U."/>
            <person name="Putnam N."/>
            <person name="Ralph S."/>
            <person name="Rombauts S."/>
            <person name="Salamov A."/>
            <person name="Schein J."/>
            <person name="Sterck L."/>
            <person name="Aerts A."/>
            <person name="Bhalerao R.R."/>
            <person name="Bhalerao R.P."/>
            <person name="Blaudez D."/>
            <person name="Boerjan W."/>
            <person name="Brun A."/>
            <person name="Brunner A."/>
            <person name="Busov V."/>
            <person name="Campbell M."/>
            <person name="Carlson J."/>
            <person name="Chalot M."/>
            <person name="Chapman J."/>
            <person name="Chen G.L."/>
            <person name="Cooper D."/>
            <person name="Coutinho P.M."/>
            <person name="Couturier J."/>
            <person name="Covert S."/>
            <person name="Cronk Q."/>
            <person name="Cunningham R."/>
            <person name="Davis J."/>
            <person name="Degroeve S."/>
            <person name="Dejardin A."/>
            <person name="Depamphilis C."/>
            <person name="Detter J."/>
            <person name="Dirks B."/>
            <person name="Dubchak I."/>
            <person name="Duplessis S."/>
            <person name="Ehlting J."/>
            <person name="Ellis B."/>
            <person name="Gendler K."/>
            <person name="Goodstein D."/>
            <person name="Gribskov M."/>
            <person name="Grimwood J."/>
            <person name="Groover A."/>
            <person name="Gunter L."/>
            <person name="Hamberger B."/>
            <person name="Heinze B."/>
            <person name="Helariutta Y."/>
            <person name="Henrissat B."/>
            <person name="Holligan D."/>
            <person name="Holt R."/>
            <person name="Huang W."/>
            <person name="Islam-Faridi N."/>
            <person name="Jones S."/>
            <person name="Jones-Rhoades M."/>
            <person name="Jorgensen R."/>
            <person name="Joshi C."/>
            <person name="Kangasjarvi J."/>
            <person name="Karlsson J."/>
            <person name="Kelleher C."/>
            <person name="Kirkpatrick R."/>
            <person name="Kirst M."/>
            <person name="Kohler A."/>
            <person name="Kalluri U."/>
            <person name="Larimer F."/>
            <person name="Leebens-Mack J."/>
            <person name="Leple J.C."/>
            <person name="Locascio P."/>
            <person name="Lou Y."/>
            <person name="Lucas S."/>
            <person name="Martin F."/>
            <person name="Montanini B."/>
            <person name="Napoli C."/>
            <person name="Nelson D.R."/>
            <person name="Nelson C."/>
            <person name="Nieminen K."/>
            <person name="Nilsson O."/>
            <person name="Pereda V."/>
            <person name="Peter G."/>
            <person name="Philippe R."/>
            <person name="Pilate G."/>
            <person name="Poliakov A."/>
            <person name="Razumovskaya J."/>
            <person name="Richardson P."/>
            <person name="Rinaldi C."/>
            <person name="Ritland K."/>
            <person name="Rouze P."/>
            <person name="Ryaboy D."/>
            <person name="Schmutz J."/>
            <person name="Schrader J."/>
            <person name="Segerman B."/>
            <person name="Shin H."/>
            <person name="Siddiqui A."/>
            <person name="Sterky F."/>
            <person name="Terry A."/>
            <person name="Tsai C.J."/>
            <person name="Uberbacher E."/>
            <person name="Unneberg P."/>
            <person name="Vahala J."/>
            <person name="Wall K."/>
            <person name="Wessler S."/>
            <person name="Yang G."/>
            <person name="Yin T."/>
            <person name="Douglas C."/>
            <person name="Marra M."/>
            <person name="Sandberg G."/>
            <person name="Van de Peer Y."/>
            <person name="Rokhsar D."/>
        </authorList>
    </citation>
    <scope>NUCLEOTIDE SEQUENCE [LARGE SCALE GENOMIC DNA]</scope>
    <source>
        <strain evidence="3">cv. Nisqually</strain>
    </source>
</reference>
<feature type="signal peptide" evidence="1">
    <location>
        <begin position="1"/>
        <end position="26"/>
    </location>
</feature>
<dbReference type="HOGENOM" id="CLU_2431104_0_0_1"/>
<evidence type="ECO:0000313" key="2">
    <source>
        <dbReference type="EMBL" id="PNT18607.1"/>
    </source>
</evidence>
<name>U5G2S8_POPTR</name>
<evidence type="ECO:0000256" key="1">
    <source>
        <dbReference type="SAM" id="SignalP"/>
    </source>
</evidence>
<protein>
    <submittedName>
        <fullName evidence="2">Uncharacterized protein</fullName>
    </submittedName>
</protein>
<keyword evidence="1" id="KW-0732">Signal</keyword>
<keyword evidence="3" id="KW-1185">Reference proteome</keyword>
<proteinExistence type="predicted"/>
<dbReference type="InParanoid" id="U5G2S8"/>
<evidence type="ECO:0000313" key="3">
    <source>
        <dbReference type="Proteomes" id="UP000006729"/>
    </source>
</evidence>